<evidence type="ECO:0000256" key="2">
    <source>
        <dbReference type="ARBA" id="ARBA00022737"/>
    </source>
</evidence>
<keyword evidence="9" id="KW-1185">Reference proteome</keyword>
<keyword evidence="3 5" id="KW-0863">Zinc-finger</keyword>
<evidence type="ECO:0000313" key="9">
    <source>
        <dbReference type="Proteomes" id="UP000001067"/>
    </source>
</evidence>
<organism evidence="9">
    <name type="scientific">Pyrenophora teres f. teres (strain 0-1)</name>
    <name type="common">Barley net blotch fungus</name>
    <name type="synonym">Drechslera teres f. teres</name>
    <dbReference type="NCBI Taxonomy" id="861557"/>
    <lineage>
        <taxon>Eukaryota</taxon>
        <taxon>Fungi</taxon>
        <taxon>Dikarya</taxon>
        <taxon>Ascomycota</taxon>
        <taxon>Pezizomycotina</taxon>
        <taxon>Dothideomycetes</taxon>
        <taxon>Pleosporomycetidae</taxon>
        <taxon>Pleosporales</taxon>
        <taxon>Pleosporineae</taxon>
        <taxon>Pleosporaceae</taxon>
        <taxon>Pyrenophora</taxon>
    </lineage>
</organism>
<dbReference type="GO" id="GO:0000981">
    <property type="term" value="F:DNA-binding transcription factor activity, RNA polymerase II-specific"/>
    <property type="evidence" value="ECO:0007669"/>
    <property type="project" value="TreeGrafter"/>
</dbReference>
<feature type="domain" description="C2H2-type" evidence="7">
    <location>
        <begin position="215"/>
        <end position="245"/>
    </location>
</feature>
<feature type="domain" description="C2H2-type" evidence="7">
    <location>
        <begin position="188"/>
        <end position="210"/>
    </location>
</feature>
<dbReference type="SMART" id="SM00355">
    <property type="entry name" value="ZnF_C2H2"/>
    <property type="match status" value="3"/>
</dbReference>
<keyword evidence="1" id="KW-0479">Metal-binding</keyword>
<dbReference type="Proteomes" id="UP000001067">
    <property type="component" value="Unassembled WGS sequence"/>
</dbReference>
<dbReference type="GO" id="GO:0000978">
    <property type="term" value="F:RNA polymerase II cis-regulatory region sequence-specific DNA binding"/>
    <property type="evidence" value="ECO:0007669"/>
    <property type="project" value="TreeGrafter"/>
</dbReference>
<dbReference type="InterPro" id="IPR050329">
    <property type="entry name" value="GLI_C2H2-zinc-finger"/>
</dbReference>
<evidence type="ECO:0000313" key="8">
    <source>
        <dbReference type="EMBL" id="EFQ89302.1"/>
    </source>
</evidence>
<dbReference type="Gene3D" id="3.30.160.60">
    <property type="entry name" value="Classic Zinc Finger"/>
    <property type="match status" value="1"/>
</dbReference>
<dbReference type="EMBL" id="GL535833">
    <property type="protein sequence ID" value="EFQ89302.1"/>
    <property type="molecule type" value="Genomic_DNA"/>
</dbReference>
<dbReference type="Pfam" id="PF00096">
    <property type="entry name" value="zf-C2H2"/>
    <property type="match status" value="2"/>
</dbReference>
<accession>E3RY96</accession>
<dbReference type="InterPro" id="IPR013087">
    <property type="entry name" value="Znf_C2H2_type"/>
</dbReference>
<feature type="region of interest" description="Disordered" evidence="6">
    <location>
        <begin position="1"/>
        <end position="20"/>
    </location>
</feature>
<dbReference type="HOGENOM" id="CLU_1001644_0_0_1"/>
<proteinExistence type="predicted"/>
<evidence type="ECO:0000256" key="3">
    <source>
        <dbReference type="ARBA" id="ARBA00022771"/>
    </source>
</evidence>
<dbReference type="GO" id="GO:0045944">
    <property type="term" value="P:positive regulation of transcription by RNA polymerase II"/>
    <property type="evidence" value="ECO:0007669"/>
    <property type="project" value="UniProtKB-ARBA"/>
</dbReference>
<sequence>MAEHPSNAYTCHHDSDGSQTEEATLLPLTTHSCTQLQQPKYASRSNALEECSLASSLALDAIFPLNGLELSGTLRGAQLGPTDYQHSYQSNGDVLDWDPDFDNLVDFDPDHLHHPGVSFFNQTCTNSSTNSPDADLGFGFHGSQLGQAGTTNDINADGSQQGAVGYHTTALAPTIVAPDVPAPTTAMIDCTYCGKKFGRPSEMRRHAKKHLPPGLKCDIEDCGKAFYRKDKLRDHRAKGHKSSRYRCVFDGCKMTFFNMEELRGHLRNGHGGVNPLGI</sequence>
<dbReference type="PROSITE" id="PS50157">
    <property type="entry name" value="ZINC_FINGER_C2H2_2"/>
    <property type="match status" value="3"/>
</dbReference>
<dbReference type="GO" id="GO:0008270">
    <property type="term" value="F:zinc ion binding"/>
    <property type="evidence" value="ECO:0007669"/>
    <property type="project" value="UniProtKB-KW"/>
</dbReference>
<dbReference type="PANTHER" id="PTHR19818">
    <property type="entry name" value="ZINC FINGER PROTEIN ZIC AND GLI"/>
    <property type="match status" value="1"/>
</dbReference>
<evidence type="ECO:0000259" key="7">
    <source>
        <dbReference type="PROSITE" id="PS50157"/>
    </source>
</evidence>
<protein>
    <recommendedName>
        <fullName evidence="7">C2H2-type domain-containing protein</fullName>
    </recommendedName>
</protein>
<dbReference type="PANTHER" id="PTHR19818:SF139">
    <property type="entry name" value="PAIR-RULE PROTEIN ODD-PAIRED"/>
    <property type="match status" value="1"/>
</dbReference>
<evidence type="ECO:0000256" key="6">
    <source>
        <dbReference type="SAM" id="MobiDB-lite"/>
    </source>
</evidence>
<dbReference type="SUPFAM" id="SSF57667">
    <property type="entry name" value="beta-beta-alpha zinc fingers"/>
    <property type="match status" value="1"/>
</dbReference>
<dbReference type="KEGG" id="pte:PTT_14479"/>
<dbReference type="PROSITE" id="PS00028">
    <property type="entry name" value="ZINC_FINGER_C2H2_1"/>
    <property type="match status" value="3"/>
</dbReference>
<dbReference type="InterPro" id="IPR036236">
    <property type="entry name" value="Znf_C2H2_sf"/>
</dbReference>
<dbReference type="GO" id="GO:0005634">
    <property type="term" value="C:nucleus"/>
    <property type="evidence" value="ECO:0007669"/>
    <property type="project" value="UniProtKB-ARBA"/>
</dbReference>
<keyword evidence="4" id="KW-0862">Zinc</keyword>
<evidence type="ECO:0000256" key="5">
    <source>
        <dbReference type="PROSITE-ProRule" id="PRU00042"/>
    </source>
</evidence>
<keyword evidence="2" id="KW-0677">Repeat</keyword>
<dbReference type="OrthoDB" id="3691375at2759"/>
<reference evidence="8 9" key="1">
    <citation type="journal article" date="2010" name="Genome Biol.">
        <title>A first genome assembly of the barley fungal pathogen Pyrenophora teres f. teres.</title>
        <authorList>
            <person name="Ellwood S.R."/>
            <person name="Liu Z."/>
            <person name="Syme R.A."/>
            <person name="Lai Z."/>
            <person name="Hane J.K."/>
            <person name="Keiper F."/>
            <person name="Moffat C.S."/>
            <person name="Oliver R.P."/>
            <person name="Friesen T.L."/>
        </authorList>
    </citation>
    <scope>NUCLEOTIDE SEQUENCE [LARGE SCALE GENOMIC DNA]</scope>
    <source>
        <strain evidence="8 9">0-1</strain>
    </source>
</reference>
<name>E3RY96_PYRTT</name>
<feature type="domain" description="C2H2-type" evidence="7">
    <location>
        <begin position="245"/>
        <end position="275"/>
    </location>
</feature>
<gene>
    <name evidence="8" type="ORF">PTT_14479</name>
</gene>
<evidence type="ECO:0000256" key="1">
    <source>
        <dbReference type="ARBA" id="ARBA00022723"/>
    </source>
</evidence>
<evidence type="ECO:0000256" key="4">
    <source>
        <dbReference type="ARBA" id="ARBA00022833"/>
    </source>
</evidence>
<dbReference type="AlphaFoldDB" id="E3RY96"/>